<keyword evidence="1" id="KW-0812">Transmembrane</keyword>
<evidence type="ECO:0000256" key="1">
    <source>
        <dbReference type="SAM" id="Phobius"/>
    </source>
</evidence>
<proteinExistence type="predicted"/>
<organism evidence="2 3">
    <name type="scientific">Pseudomonas oryzae</name>
    <dbReference type="NCBI Taxonomy" id="1392877"/>
    <lineage>
        <taxon>Bacteria</taxon>
        <taxon>Pseudomonadati</taxon>
        <taxon>Pseudomonadota</taxon>
        <taxon>Gammaproteobacteria</taxon>
        <taxon>Pseudomonadales</taxon>
        <taxon>Pseudomonadaceae</taxon>
        <taxon>Pseudomonas</taxon>
    </lineage>
</organism>
<accession>A0A1H1WJ85</accession>
<dbReference type="AlphaFoldDB" id="A0A1H1WJ85"/>
<keyword evidence="1" id="KW-1133">Transmembrane helix</keyword>
<dbReference type="RefSeq" id="WP_090349917.1">
    <property type="nucleotide sequence ID" value="NZ_LT629751.1"/>
</dbReference>
<reference evidence="3" key="1">
    <citation type="submission" date="2016-10" db="EMBL/GenBank/DDBJ databases">
        <authorList>
            <person name="Varghese N."/>
            <person name="Submissions S."/>
        </authorList>
    </citation>
    <scope>NUCLEOTIDE SEQUENCE [LARGE SCALE GENOMIC DNA]</scope>
    <source>
        <strain evidence="3">KCTC 32247</strain>
    </source>
</reference>
<feature type="transmembrane region" description="Helical" evidence="1">
    <location>
        <begin position="20"/>
        <end position="41"/>
    </location>
</feature>
<protein>
    <submittedName>
        <fullName evidence="2">Uncharacterized protein</fullName>
    </submittedName>
</protein>
<keyword evidence="3" id="KW-1185">Reference proteome</keyword>
<evidence type="ECO:0000313" key="3">
    <source>
        <dbReference type="Proteomes" id="UP000243359"/>
    </source>
</evidence>
<evidence type="ECO:0000313" key="2">
    <source>
        <dbReference type="EMBL" id="SDS96730.1"/>
    </source>
</evidence>
<dbReference type="EMBL" id="LT629751">
    <property type="protein sequence ID" value="SDS96730.1"/>
    <property type="molecule type" value="Genomic_DNA"/>
</dbReference>
<keyword evidence="1" id="KW-0472">Membrane</keyword>
<dbReference type="STRING" id="1392877.SAMN05216221_3094"/>
<name>A0A1H1WJ85_9PSED</name>
<dbReference type="OrthoDB" id="6881081at2"/>
<gene>
    <name evidence="2" type="ORF">SAMN05216221_3094</name>
</gene>
<sequence>MRPLPARHARWLLTAPLRLAAVRTLALMLGSVTLVAFWQMAVTSEEQGVRATVANLAHSLNALAAEHMARDQPLDADWARRNPFALLRGQQGNYCGELAEGQLPHRGCWYFLPQQARVLYRARFSGWRNGGEEGVLVWQLVALPQQPMGTAQDARQMTAVELRAVTDR</sequence>
<dbReference type="Proteomes" id="UP000243359">
    <property type="component" value="Chromosome I"/>
</dbReference>